<protein>
    <submittedName>
        <fullName evidence="2">Uncharacterized protein</fullName>
    </submittedName>
</protein>
<keyword evidence="1" id="KW-0812">Transmembrane</keyword>
<keyword evidence="1" id="KW-1133">Transmembrane helix</keyword>
<comment type="caution">
    <text evidence="2">The sequence shown here is derived from an EMBL/GenBank/DDBJ whole genome shotgun (WGS) entry which is preliminary data.</text>
</comment>
<keyword evidence="1" id="KW-0472">Membrane</keyword>
<evidence type="ECO:0000313" key="2">
    <source>
        <dbReference type="EMBL" id="MDB9487572.1"/>
    </source>
</evidence>
<dbReference type="Proteomes" id="UP001212123">
    <property type="component" value="Unassembled WGS sequence"/>
</dbReference>
<organism evidence="2 3">
    <name type="scientific">Dolichospermum circinale CS-537/01</name>
    <dbReference type="NCBI Taxonomy" id="3021739"/>
    <lineage>
        <taxon>Bacteria</taxon>
        <taxon>Bacillati</taxon>
        <taxon>Cyanobacteriota</taxon>
        <taxon>Cyanophyceae</taxon>
        <taxon>Nostocales</taxon>
        <taxon>Aphanizomenonaceae</taxon>
        <taxon>Dolichospermum</taxon>
        <taxon>Dolichospermum circinale</taxon>
    </lineage>
</organism>
<dbReference type="RefSeq" id="WP_271792271.1">
    <property type="nucleotide sequence ID" value="NZ_JAQMTU010000078.1"/>
</dbReference>
<evidence type="ECO:0000256" key="1">
    <source>
        <dbReference type="SAM" id="Phobius"/>
    </source>
</evidence>
<keyword evidence="3" id="KW-1185">Reference proteome</keyword>
<dbReference type="EMBL" id="JAQMTU010000078">
    <property type="protein sequence ID" value="MDB9487572.1"/>
    <property type="molecule type" value="Genomic_DNA"/>
</dbReference>
<reference evidence="2 3" key="1">
    <citation type="submission" date="2023-01" db="EMBL/GenBank/DDBJ databases">
        <title>Genomes from the Australian National Cyanobacteria Reference Collection.</title>
        <authorList>
            <person name="Willis A."/>
            <person name="Lee E.M.F."/>
        </authorList>
    </citation>
    <scope>NUCLEOTIDE SEQUENCE [LARGE SCALE GENOMIC DNA]</scope>
    <source>
        <strain evidence="2 3">CS-537/01</strain>
    </source>
</reference>
<accession>A0ABT5A8R3</accession>
<evidence type="ECO:0000313" key="3">
    <source>
        <dbReference type="Proteomes" id="UP001212123"/>
    </source>
</evidence>
<proteinExistence type="predicted"/>
<sequence length="127" mass="13834">MNINSNVINTEFLESINDLKSSLVALSISPVKADNRAITRLEIKSGREISNIINNLEDLEIMVHTLGKNDLSQDMISKSITAIIRGILFGAIASLTFLIIKPEITRPAFCLSFVIGITSSCLSKVEG</sequence>
<feature type="transmembrane region" description="Helical" evidence="1">
    <location>
        <begin position="82"/>
        <end position="100"/>
    </location>
</feature>
<gene>
    <name evidence="2" type="ORF">PN492_13610</name>
</gene>
<name>A0ABT5A8R3_9CYAN</name>